<keyword evidence="4" id="KW-0813">Transport</keyword>
<comment type="similarity">
    <text evidence="3">Belongs to the COPE family.</text>
</comment>
<keyword evidence="7" id="KW-0653">Protein transport</keyword>
<evidence type="ECO:0000256" key="9">
    <source>
        <dbReference type="ARBA" id="ARBA00023136"/>
    </source>
</evidence>
<dbReference type="GO" id="GO:0005198">
    <property type="term" value="F:structural molecule activity"/>
    <property type="evidence" value="ECO:0007669"/>
    <property type="project" value="InterPro"/>
</dbReference>
<evidence type="ECO:0000256" key="7">
    <source>
        <dbReference type="ARBA" id="ARBA00022927"/>
    </source>
</evidence>
<keyword evidence="6" id="KW-0931">ER-Golgi transport</keyword>
<evidence type="ECO:0000256" key="1">
    <source>
        <dbReference type="ARBA" id="ARBA00004255"/>
    </source>
</evidence>
<evidence type="ECO:0000313" key="13">
    <source>
        <dbReference type="Proteomes" id="UP000001744"/>
    </source>
</evidence>
<dbReference type="GO" id="GO:0030663">
    <property type="term" value="C:COPI-coated vesicle membrane"/>
    <property type="evidence" value="ECO:0007669"/>
    <property type="project" value="UniProtKB-SubCell"/>
</dbReference>
<dbReference type="OMA" id="AVERDCI"/>
<dbReference type="PANTHER" id="PTHR10805:SF0">
    <property type="entry name" value="COATOMER SUBUNIT EPSILON"/>
    <property type="match status" value="1"/>
</dbReference>
<evidence type="ECO:0000256" key="5">
    <source>
        <dbReference type="ARBA" id="ARBA00022490"/>
    </source>
</evidence>
<dbReference type="EMBL" id="KE651166">
    <property type="protein sequence ID" value="EEB07152.1"/>
    <property type="molecule type" value="Genomic_DNA"/>
</dbReference>
<dbReference type="InterPro" id="IPR011990">
    <property type="entry name" value="TPR-like_helical_dom_sf"/>
</dbReference>
<dbReference type="AlphaFoldDB" id="B6K1X1"/>
<dbReference type="PANTHER" id="PTHR10805">
    <property type="entry name" value="COATOMER SUBUNIT EPSILON"/>
    <property type="match status" value="1"/>
</dbReference>
<dbReference type="GO" id="GO:0006890">
    <property type="term" value="P:retrograde vesicle-mediated transport, Golgi to endoplasmic reticulum"/>
    <property type="evidence" value="ECO:0007669"/>
    <property type="project" value="InterPro"/>
</dbReference>
<accession>B6K1X1</accession>
<dbReference type="Gene3D" id="1.25.40.10">
    <property type="entry name" value="Tetratricopeptide repeat domain"/>
    <property type="match status" value="1"/>
</dbReference>
<dbReference type="STRING" id="402676.B6K1X1"/>
<evidence type="ECO:0000256" key="10">
    <source>
        <dbReference type="ARBA" id="ARBA00023329"/>
    </source>
</evidence>
<dbReference type="GO" id="GO:0015031">
    <property type="term" value="P:protein transport"/>
    <property type="evidence" value="ECO:0007669"/>
    <property type="project" value="UniProtKB-KW"/>
</dbReference>
<dbReference type="InterPro" id="IPR006822">
    <property type="entry name" value="Coatomer_esu"/>
</dbReference>
<gene>
    <name evidence="12" type="primary">sec28</name>
    <name evidence="11" type="ORF">SJAG_02234</name>
</gene>
<keyword evidence="10" id="KW-0968">Cytoplasmic vesicle</keyword>
<dbReference type="Proteomes" id="UP000001744">
    <property type="component" value="Unassembled WGS sequence"/>
</dbReference>
<dbReference type="HOGENOM" id="CLU_966947_0_0_1"/>
<dbReference type="JaponicusDB" id="SJAG_02234">
    <property type="gene designation" value="sec28"/>
</dbReference>
<name>B6K1X1_SCHJY</name>
<dbReference type="Pfam" id="PF04733">
    <property type="entry name" value="Coatomer_E"/>
    <property type="match status" value="1"/>
</dbReference>
<keyword evidence="9" id="KW-0472">Membrane</keyword>
<reference evidence="11 13" key="1">
    <citation type="journal article" date="2011" name="Science">
        <title>Comparative functional genomics of the fission yeasts.</title>
        <authorList>
            <person name="Rhind N."/>
            <person name="Chen Z."/>
            <person name="Yassour M."/>
            <person name="Thompson D.A."/>
            <person name="Haas B.J."/>
            <person name="Habib N."/>
            <person name="Wapinski I."/>
            <person name="Roy S."/>
            <person name="Lin M.F."/>
            <person name="Heiman D.I."/>
            <person name="Young S.K."/>
            <person name="Furuya K."/>
            <person name="Guo Y."/>
            <person name="Pidoux A."/>
            <person name="Chen H.M."/>
            <person name="Robbertse B."/>
            <person name="Goldberg J.M."/>
            <person name="Aoki K."/>
            <person name="Bayne E.H."/>
            <person name="Berlin A.M."/>
            <person name="Desjardins C.A."/>
            <person name="Dobbs E."/>
            <person name="Dukaj L."/>
            <person name="Fan L."/>
            <person name="FitzGerald M.G."/>
            <person name="French C."/>
            <person name="Gujja S."/>
            <person name="Hansen K."/>
            <person name="Keifenheim D."/>
            <person name="Levin J.Z."/>
            <person name="Mosher R.A."/>
            <person name="Mueller C.A."/>
            <person name="Pfiffner J."/>
            <person name="Priest M."/>
            <person name="Russ C."/>
            <person name="Smialowska A."/>
            <person name="Swoboda P."/>
            <person name="Sykes S.M."/>
            <person name="Vaughn M."/>
            <person name="Vengrova S."/>
            <person name="Yoder R."/>
            <person name="Zeng Q."/>
            <person name="Allshire R."/>
            <person name="Baulcombe D."/>
            <person name="Birren B.W."/>
            <person name="Brown W."/>
            <person name="Ekwall K."/>
            <person name="Kellis M."/>
            <person name="Leatherwood J."/>
            <person name="Levin H."/>
            <person name="Margalit H."/>
            <person name="Martienssen R."/>
            <person name="Nieduszynski C.A."/>
            <person name="Spatafora J.W."/>
            <person name="Friedman N."/>
            <person name="Dalgaard J.Z."/>
            <person name="Baumann P."/>
            <person name="Niki H."/>
            <person name="Regev A."/>
            <person name="Nusbaum C."/>
        </authorList>
    </citation>
    <scope>NUCLEOTIDE SEQUENCE [LARGE SCALE GENOMIC DNA]</scope>
    <source>
        <strain evidence="13">yFS275 / FY16936</strain>
    </source>
</reference>
<comment type="subcellular location">
    <subcellularLocation>
        <location evidence="2">Cytoplasmic vesicle</location>
        <location evidence="2">COPI-coated vesicle membrane</location>
        <topology evidence="2">Peripheral membrane protein</topology>
        <orientation evidence="2">Cytoplasmic side</orientation>
    </subcellularLocation>
    <subcellularLocation>
        <location evidence="1">Golgi apparatus membrane</location>
        <topology evidence="1">Peripheral membrane protein</topology>
        <orientation evidence="1">Cytoplasmic side</orientation>
    </subcellularLocation>
</comment>
<keyword evidence="13" id="KW-1185">Reference proteome</keyword>
<keyword evidence="8" id="KW-0333">Golgi apparatus</keyword>
<dbReference type="GO" id="GO:0000139">
    <property type="term" value="C:Golgi membrane"/>
    <property type="evidence" value="ECO:0007669"/>
    <property type="project" value="UniProtKB-SubCell"/>
</dbReference>
<dbReference type="GeneID" id="7050208"/>
<sequence>MFSYESGLYNELYFVRQYFYSGSYSKLFEIDASSMSEGGKELTEIYFARAKRIQGASLEEIKACMTVDTPGTRAMLAYAGEGDLSSIVAEHGSSDGAVQVLGALSLIQDGQLQVAYGLLEQAEENLEAVALQVYICLAQGDITAAETLVHSALDWTDEEIVLQIAHAWVKLARGGYEAYNDVFYVFEEISSSSASAFTRNYLAIADLCLCRAEDAVAHVENNANIDEGDNAVQAAVTSANAAVAGQHTGKQRGPASCSLASVQKALALKSAEFDALCESFAA</sequence>
<keyword evidence="5" id="KW-0963">Cytoplasm</keyword>
<evidence type="ECO:0000256" key="8">
    <source>
        <dbReference type="ARBA" id="ARBA00023034"/>
    </source>
</evidence>
<evidence type="ECO:0000313" key="12">
    <source>
        <dbReference type="JaponicusDB" id="SJAG_02234"/>
    </source>
</evidence>
<dbReference type="OrthoDB" id="310217at2759"/>
<dbReference type="eggNOG" id="KOG3081">
    <property type="taxonomic scope" value="Eukaryota"/>
</dbReference>
<evidence type="ECO:0000256" key="4">
    <source>
        <dbReference type="ARBA" id="ARBA00022448"/>
    </source>
</evidence>
<dbReference type="RefSeq" id="XP_002173445.1">
    <property type="nucleotide sequence ID" value="XM_002173409.1"/>
</dbReference>
<evidence type="ECO:0000256" key="6">
    <source>
        <dbReference type="ARBA" id="ARBA00022892"/>
    </source>
</evidence>
<proteinExistence type="inferred from homology"/>
<protein>
    <submittedName>
        <fullName evidence="11">Coatomer epsilon subunit</fullName>
    </submittedName>
</protein>
<evidence type="ECO:0000313" key="11">
    <source>
        <dbReference type="EMBL" id="EEB07152.1"/>
    </source>
</evidence>
<organism evidence="11 13">
    <name type="scientific">Schizosaccharomyces japonicus (strain yFS275 / FY16936)</name>
    <name type="common">Fission yeast</name>
    <dbReference type="NCBI Taxonomy" id="402676"/>
    <lineage>
        <taxon>Eukaryota</taxon>
        <taxon>Fungi</taxon>
        <taxon>Dikarya</taxon>
        <taxon>Ascomycota</taxon>
        <taxon>Taphrinomycotina</taxon>
        <taxon>Schizosaccharomycetes</taxon>
        <taxon>Schizosaccharomycetales</taxon>
        <taxon>Schizosaccharomycetaceae</taxon>
        <taxon>Schizosaccharomyces</taxon>
    </lineage>
</organism>
<dbReference type="VEuPathDB" id="FungiDB:SJAG_02234"/>
<evidence type="ECO:0000256" key="3">
    <source>
        <dbReference type="ARBA" id="ARBA00008827"/>
    </source>
</evidence>
<evidence type="ECO:0000256" key="2">
    <source>
        <dbReference type="ARBA" id="ARBA00004347"/>
    </source>
</evidence>